<keyword evidence="3" id="KW-1185">Reference proteome</keyword>
<evidence type="ECO:0000313" key="3">
    <source>
        <dbReference type="Proteomes" id="UP001626549"/>
    </source>
</evidence>
<dbReference type="InterPro" id="IPR011009">
    <property type="entry name" value="Kinase-like_dom_sf"/>
</dbReference>
<gene>
    <name evidence="2" type="ORF">R0137_13020</name>
</gene>
<dbReference type="CDD" id="cd05154">
    <property type="entry name" value="ACAD10_11_N-like"/>
    <property type="match status" value="1"/>
</dbReference>
<dbReference type="InterPro" id="IPR052898">
    <property type="entry name" value="ACAD10-like"/>
</dbReference>
<accession>A0ABZ0I9G3</accession>
<dbReference type="PANTHER" id="PTHR47829">
    <property type="entry name" value="HYDROLASE, PUTATIVE (AFU_ORTHOLOGUE AFUA_1G12880)-RELATED"/>
    <property type="match status" value="1"/>
</dbReference>
<dbReference type="SUPFAM" id="SSF56112">
    <property type="entry name" value="Protein kinase-like (PK-like)"/>
    <property type="match status" value="1"/>
</dbReference>
<sequence length="340" mass="38178">MSTQTLDIEALQKYLHDKLPGFSGQLKAEKFAGGQSNPTFLLSDDSQKWVLRRKPPGELLASAHAVDREYRVMSALGDTDVPVAKTYLLCEDESIIGSMFYIMEYLEGRVFWDPELPEVDSAEERRAIYEDMNRVLAALHSVRPADVGLDDYGRPGNYFERQLGRWTKQYRASETEHSPAMERLIEWLPANMPEDDGLVSLVHGDYRLDNLMFHPTEPRVIGVLDWELSTLGHPMADLSYQVMAWQMPAGDGLRGLTGCDRGALGIPSDEEYIAAYCERTGRTDIAHWNFYLVFCFFRLAAILQGVKKRSLIGTASSAEADAKGALVEPLAEMGVRYITA</sequence>
<name>A0ABZ0I9G3_9GAMM</name>
<dbReference type="Pfam" id="PF01636">
    <property type="entry name" value="APH"/>
    <property type="match status" value="1"/>
</dbReference>
<dbReference type="EMBL" id="CP136865">
    <property type="protein sequence ID" value="WOJ96159.1"/>
    <property type="molecule type" value="Genomic_DNA"/>
</dbReference>
<dbReference type="RefSeq" id="WP_407326846.1">
    <property type="nucleotide sequence ID" value="NZ_CP136865.1"/>
</dbReference>
<feature type="domain" description="Aminoglycoside phosphotransferase" evidence="1">
    <location>
        <begin position="28"/>
        <end position="254"/>
    </location>
</feature>
<dbReference type="Proteomes" id="UP001626549">
    <property type="component" value="Chromosome"/>
</dbReference>
<dbReference type="Gene3D" id="3.90.1200.10">
    <property type="match status" value="1"/>
</dbReference>
<dbReference type="PANTHER" id="PTHR47829:SF3">
    <property type="entry name" value="AMINOGLYCOSIDE PHOSPHOTRANSFERASE DOMAIN-CONTAINING PROTEIN"/>
    <property type="match status" value="1"/>
</dbReference>
<evidence type="ECO:0000259" key="1">
    <source>
        <dbReference type="Pfam" id="PF01636"/>
    </source>
</evidence>
<evidence type="ECO:0000313" key="2">
    <source>
        <dbReference type="EMBL" id="WOJ96159.1"/>
    </source>
</evidence>
<dbReference type="InterPro" id="IPR002575">
    <property type="entry name" value="Aminoglycoside_PTrfase"/>
</dbReference>
<dbReference type="InterPro" id="IPR041726">
    <property type="entry name" value="ACAD10_11_N"/>
</dbReference>
<organism evidence="2 3">
    <name type="scientific">Congregibacter brevis</name>
    <dbReference type="NCBI Taxonomy" id="3081201"/>
    <lineage>
        <taxon>Bacteria</taxon>
        <taxon>Pseudomonadati</taxon>
        <taxon>Pseudomonadota</taxon>
        <taxon>Gammaproteobacteria</taxon>
        <taxon>Cellvibrionales</taxon>
        <taxon>Halieaceae</taxon>
        <taxon>Congregibacter</taxon>
    </lineage>
</organism>
<dbReference type="Gene3D" id="3.30.200.20">
    <property type="entry name" value="Phosphorylase Kinase, domain 1"/>
    <property type="match status" value="1"/>
</dbReference>
<protein>
    <submittedName>
        <fullName evidence="2">Phosphotransferase</fullName>
    </submittedName>
</protein>
<reference evidence="2 3" key="1">
    <citation type="submission" date="2023-10" db="EMBL/GenBank/DDBJ databases">
        <title>Two novel species belonging to the OM43/NOR5 clade.</title>
        <authorList>
            <person name="Park M."/>
        </authorList>
    </citation>
    <scope>NUCLEOTIDE SEQUENCE [LARGE SCALE GENOMIC DNA]</scope>
    <source>
        <strain evidence="2 3">IMCC45268</strain>
    </source>
</reference>
<proteinExistence type="predicted"/>